<protein>
    <submittedName>
        <fullName evidence="7">Bacterial extracellular solute-binding family protein</fullName>
    </submittedName>
</protein>
<feature type="transmembrane region" description="Helical" evidence="5">
    <location>
        <begin position="487"/>
        <end position="512"/>
    </location>
</feature>
<feature type="region of interest" description="Disordered" evidence="4">
    <location>
        <begin position="402"/>
        <end position="481"/>
    </location>
</feature>
<dbReference type="EMBL" id="JAOB01000011">
    <property type="protein sequence ID" value="EUA73366.1"/>
    <property type="molecule type" value="Genomic_DNA"/>
</dbReference>
<dbReference type="InterPro" id="IPR050490">
    <property type="entry name" value="Bact_solute-bd_prot1"/>
</dbReference>
<evidence type="ECO:0000256" key="5">
    <source>
        <dbReference type="SAM" id="Phobius"/>
    </source>
</evidence>
<dbReference type="PANTHER" id="PTHR43649:SF34">
    <property type="entry name" value="ABC TRANSPORTER PERIPLASMIC-BINDING PROTEIN YCJN-RELATED"/>
    <property type="match status" value="1"/>
</dbReference>
<evidence type="ECO:0000313" key="7">
    <source>
        <dbReference type="EMBL" id="EUA73366.1"/>
    </source>
</evidence>
<evidence type="ECO:0000256" key="3">
    <source>
        <dbReference type="ARBA" id="ARBA00022729"/>
    </source>
</evidence>
<keyword evidence="5" id="KW-0472">Membrane</keyword>
<reference evidence="7" key="1">
    <citation type="submission" date="2014-01" db="EMBL/GenBank/DDBJ databases">
        <authorList>
            <person name="Brown-Elliot B."/>
            <person name="Wallace R."/>
            <person name="Lenaerts A."/>
            <person name="Ordway D."/>
            <person name="DeGroote M.A."/>
            <person name="Parker T."/>
            <person name="Sizemore C."/>
            <person name="Tallon L.J."/>
            <person name="Sadzewicz L.K."/>
            <person name="Sengamalay N."/>
            <person name="Fraser C.M."/>
            <person name="Hine E."/>
            <person name="Shefchek K.A."/>
            <person name="Das S.P."/>
            <person name="Tettelin H."/>
        </authorList>
    </citation>
    <scope>NUCLEOTIDE SEQUENCE [LARGE SCALE GENOMIC DNA]</scope>
    <source>
        <strain evidence="7">4042</strain>
    </source>
</reference>
<accession>X8DZH1</accession>
<dbReference type="Pfam" id="PF01547">
    <property type="entry name" value="SBP_bac_1"/>
    <property type="match status" value="1"/>
</dbReference>
<gene>
    <name evidence="7" type="ORF">I553_9522</name>
</gene>
<dbReference type="AlphaFoldDB" id="X8DZH1"/>
<keyword evidence="3 6" id="KW-0732">Signal</keyword>
<name>X8DZH1_MYCXE</name>
<keyword evidence="5" id="KW-1133">Transmembrane helix</keyword>
<evidence type="ECO:0000256" key="1">
    <source>
        <dbReference type="ARBA" id="ARBA00008520"/>
    </source>
</evidence>
<feature type="region of interest" description="Disordered" evidence="4">
    <location>
        <begin position="286"/>
        <end position="385"/>
    </location>
</feature>
<evidence type="ECO:0000256" key="6">
    <source>
        <dbReference type="SAM" id="SignalP"/>
    </source>
</evidence>
<keyword evidence="5" id="KW-0812">Transmembrane</keyword>
<keyword evidence="2" id="KW-0813">Transport</keyword>
<feature type="compositionally biased region" description="Low complexity" evidence="4">
    <location>
        <begin position="468"/>
        <end position="478"/>
    </location>
</feature>
<proteinExistence type="inferred from homology"/>
<feature type="compositionally biased region" description="Basic residues" evidence="4">
    <location>
        <begin position="438"/>
        <end position="460"/>
    </location>
</feature>
<sequence>MRARRMCAVALAALTTALLPLACGQGNGGPVISLYTPADDSGTYTAIAKRCTAQFGGRFAIQQISLPRSADDQRLQLARRLTGNDRTLDVMGLDVVWTAEFAEAGWALPLSDDPAGRAEADATADTLPGPLATARWQHKLYAAPITTNTQLLWYRADLMDQPPSTWDGMVAEATRLHAAGEPSWIGVQAKQYEGLVVWFNTLLTSAGGQVLSDDGKTVTLTDTPQHRAATVKALQIMKSVATAPGADPSITQSDESSARLALEAGRAALEVNWPFVLPSMLENAVKGGSRSCRSTSGPTWSAASTASARSGPTMSSSGPLTKPARRCSGSRPTGCAARPTGPSNDRRAEFGGGQDNSPQGRGVRSGAVSAQPAQPEVCVDSRRPAGGARLPVFRPAIPGEVSAVRDHPPAAHHRRRAARHSALSGGFHPDLGDAGSDHRHRPRAHGRCAHRRGAKGHRRKGADPMTVAATEPSATAASESRKSERRLALVLIAPAVILMLAVTAYPVGYAVWLSLQRCNFATPATPASSAWPTTRPS</sequence>
<organism evidence="7">
    <name type="scientific">Mycobacterium xenopi 4042</name>
    <dbReference type="NCBI Taxonomy" id="1299334"/>
    <lineage>
        <taxon>Bacteria</taxon>
        <taxon>Bacillati</taxon>
        <taxon>Actinomycetota</taxon>
        <taxon>Actinomycetes</taxon>
        <taxon>Mycobacteriales</taxon>
        <taxon>Mycobacteriaceae</taxon>
        <taxon>Mycobacterium</taxon>
    </lineage>
</organism>
<dbReference type="PANTHER" id="PTHR43649">
    <property type="entry name" value="ARABINOSE-BINDING PROTEIN-RELATED"/>
    <property type="match status" value="1"/>
</dbReference>
<feature type="signal peptide" evidence="6">
    <location>
        <begin position="1"/>
        <end position="22"/>
    </location>
</feature>
<comment type="caution">
    <text evidence="7">The sequence shown here is derived from an EMBL/GenBank/DDBJ whole genome shotgun (WGS) entry which is preliminary data.</text>
</comment>
<evidence type="ECO:0000256" key="4">
    <source>
        <dbReference type="SAM" id="MobiDB-lite"/>
    </source>
</evidence>
<evidence type="ECO:0000256" key="2">
    <source>
        <dbReference type="ARBA" id="ARBA00022448"/>
    </source>
</evidence>
<dbReference type="SUPFAM" id="SSF53850">
    <property type="entry name" value="Periplasmic binding protein-like II"/>
    <property type="match status" value="1"/>
</dbReference>
<feature type="compositionally biased region" description="Low complexity" evidence="4">
    <location>
        <begin position="294"/>
        <end position="313"/>
    </location>
</feature>
<dbReference type="PATRIC" id="fig|1299334.3.peg.1030"/>
<comment type="similarity">
    <text evidence="1">Belongs to the bacterial solute-binding protein 1 family.</text>
</comment>
<feature type="compositionally biased region" description="Basic residues" evidence="4">
    <location>
        <begin position="410"/>
        <end position="419"/>
    </location>
</feature>
<dbReference type="Gene3D" id="3.40.190.10">
    <property type="entry name" value="Periplasmic binding protein-like II"/>
    <property type="match status" value="2"/>
</dbReference>
<feature type="chain" id="PRO_5004984854" evidence="6">
    <location>
        <begin position="23"/>
        <end position="537"/>
    </location>
</feature>
<dbReference type="InterPro" id="IPR006059">
    <property type="entry name" value="SBP"/>
</dbReference>